<keyword evidence="2" id="KW-1185">Reference proteome</keyword>
<proteinExistence type="predicted"/>
<evidence type="ECO:0000313" key="2">
    <source>
        <dbReference type="Proteomes" id="UP000663722"/>
    </source>
</evidence>
<dbReference type="AlphaFoldDB" id="A0A975BVP1"/>
<dbReference type="KEGG" id="dmm:dnm_081530"/>
<sequence length="42" mass="5167">MPKWHIEKKFEYTPFPESGPEHIQTFRLWVISRFKKFVISNS</sequence>
<evidence type="ECO:0000313" key="1">
    <source>
        <dbReference type="EMBL" id="QTA92079.1"/>
    </source>
</evidence>
<gene>
    <name evidence="1" type="ORF">dnm_081530</name>
</gene>
<organism evidence="1 2">
    <name type="scientific">Desulfonema magnum</name>
    <dbReference type="NCBI Taxonomy" id="45655"/>
    <lineage>
        <taxon>Bacteria</taxon>
        <taxon>Pseudomonadati</taxon>
        <taxon>Thermodesulfobacteriota</taxon>
        <taxon>Desulfobacteria</taxon>
        <taxon>Desulfobacterales</taxon>
        <taxon>Desulfococcaceae</taxon>
        <taxon>Desulfonema</taxon>
    </lineage>
</organism>
<dbReference type="Proteomes" id="UP000663722">
    <property type="component" value="Chromosome"/>
</dbReference>
<accession>A0A975BVP1</accession>
<name>A0A975BVP1_9BACT</name>
<dbReference type="EMBL" id="CP061800">
    <property type="protein sequence ID" value="QTA92079.1"/>
    <property type="molecule type" value="Genomic_DNA"/>
</dbReference>
<reference evidence="1" key="1">
    <citation type="journal article" date="2021" name="Microb. Physiol.">
        <title>Proteogenomic Insights into the Physiology of Marine, Sulfate-Reducing, Filamentous Desulfonema limicola and Desulfonema magnum.</title>
        <authorList>
            <person name="Schnaars V."/>
            <person name="Wohlbrand L."/>
            <person name="Scheve S."/>
            <person name="Hinrichs C."/>
            <person name="Reinhardt R."/>
            <person name="Rabus R."/>
        </authorList>
    </citation>
    <scope>NUCLEOTIDE SEQUENCE</scope>
    <source>
        <strain evidence="1">4be13</strain>
    </source>
</reference>
<protein>
    <submittedName>
        <fullName evidence="1">Uncharacterized protein</fullName>
    </submittedName>
</protein>